<dbReference type="GeneID" id="5982279"/>
<dbReference type="KEGG" id="pno:SNOG_15191"/>
<dbReference type="Proteomes" id="UP000001055">
    <property type="component" value="Unassembled WGS sequence"/>
</dbReference>
<dbReference type="EMBL" id="CH445360">
    <property type="protein sequence ID" value="EAT77416.1"/>
    <property type="molecule type" value="Genomic_DNA"/>
</dbReference>
<dbReference type="RefSeq" id="XP_001805351.1">
    <property type="nucleotide sequence ID" value="XM_001805299.1"/>
</dbReference>
<gene>
    <name evidence="1" type="ORF">SNOG_15191</name>
</gene>
<protein>
    <submittedName>
        <fullName evidence="1">Uncharacterized protein</fullName>
    </submittedName>
</protein>
<organism evidence="1 2">
    <name type="scientific">Phaeosphaeria nodorum (strain SN15 / ATCC MYA-4574 / FGSC 10173)</name>
    <name type="common">Glume blotch fungus</name>
    <name type="synonym">Parastagonospora nodorum</name>
    <dbReference type="NCBI Taxonomy" id="321614"/>
    <lineage>
        <taxon>Eukaryota</taxon>
        <taxon>Fungi</taxon>
        <taxon>Dikarya</taxon>
        <taxon>Ascomycota</taxon>
        <taxon>Pezizomycotina</taxon>
        <taxon>Dothideomycetes</taxon>
        <taxon>Pleosporomycetidae</taxon>
        <taxon>Pleosporales</taxon>
        <taxon>Pleosporineae</taxon>
        <taxon>Phaeosphaeriaceae</taxon>
        <taxon>Parastagonospora</taxon>
    </lineage>
</organism>
<dbReference type="AlphaFoldDB" id="Q0TZ69"/>
<reference evidence="2" key="1">
    <citation type="journal article" date="2007" name="Plant Cell">
        <title>Dothideomycete-plant interactions illuminated by genome sequencing and EST analysis of the wheat pathogen Stagonospora nodorum.</title>
        <authorList>
            <person name="Hane J.K."/>
            <person name="Lowe R.G."/>
            <person name="Solomon P.S."/>
            <person name="Tan K.C."/>
            <person name="Schoch C.L."/>
            <person name="Spatafora J.W."/>
            <person name="Crous P.W."/>
            <person name="Kodira C."/>
            <person name="Birren B.W."/>
            <person name="Galagan J.E."/>
            <person name="Torriani S.F."/>
            <person name="McDonald B.A."/>
            <person name="Oliver R.P."/>
        </authorList>
    </citation>
    <scope>NUCLEOTIDE SEQUENCE [LARGE SCALE GENOMIC DNA]</scope>
    <source>
        <strain evidence="2">SN15 / ATCC MYA-4574 / FGSC 10173</strain>
    </source>
</reference>
<proteinExistence type="predicted"/>
<dbReference type="InParanoid" id="Q0TZ69"/>
<evidence type="ECO:0000313" key="1">
    <source>
        <dbReference type="EMBL" id="EAT77416.1"/>
    </source>
</evidence>
<sequence length="140" mass="15757">MSFTYDYRTLNNKFTCPINHVSRYCLRVVCCSCNPGTVVRPLDTILFTGFSNDESNKASSAMRTLMGRMYSSPQYPASDPSVAVDPATKILRIEKMARINDDGYFDWELVPDLPAVLAKEMDTYHPQLPFMVGTPFVAVI</sequence>
<accession>Q0TZ69</accession>
<evidence type="ECO:0000313" key="2">
    <source>
        <dbReference type="Proteomes" id="UP000001055"/>
    </source>
</evidence>
<name>Q0TZ69_PHANO</name>